<organism evidence="12 13">
    <name type="scientific">Hydra vulgaris</name>
    <name type="common">Hydra</name>
    <name type="synonym">Hydra attenuata</name>
    <dbReference type="NCBI Taxonomy" id="6087"/>
    <lineage>
        <taxon>Eukaryota</taxon>
        <taxon>Metazoa</taxon>
        <taxon>Cnidaria</taxon>
        <taxon>Hydrozoa</taxon>
        <taxon>Hydroidolina</taxon>
        <taxon>Anthoathecata</taxon>
        <taxon>Aplanulata</taxon>
        <taxon>Hydridae</taxon>
        <taxon>Hydra</taxon>
    </lineage>
</organism>
<keyword evidence="6" id="KW-0325">Glycoprotein</keyword>
<dbReference type="InterPro" id="IPR000519">
    <property type="entry name" value="P_trefoil_dom"/>
</dbReference>
<dbReference type="Pfam" id="PF00088">
    <property type="entry name" value="Trefoil"/>
    <property type="match status" value="1"/>
</dbReference>
<reference evidence="13" key="2">
    <citation type="submission" date="2025-08" db="UniProtKB">
        <authorList>
            <consortium name="RefSeq"/>
        </authorList>
    </citation>
    <scope>IDENTIFICATION</scope>
</reference>
<comment type="similarity">
    <text evidence="2 9">Belongs to the glycosyl hydrolase 31 family.</text>
</comment>
<dbReference type="PANTHER" id="PTHR22762">
    <property type="entry name" value="ALPHA-GLUCOSIDASE"/>
    <property type="match status" value="1"/>
</dbReference>
<dbReference type="RefSeq" id="XP_065646770.1">
    <property type="nucleotide sequence ID" value="XM_065790698.1"/>
</dbReference>
<feature type="domain" description="P-type" evidence="11">
    <location>
        <begin position="24"/>
        <end position="70"/>
    </location>
</feature>
<dbReference type="PROSITE" id="PS51257">
    <property type="entry name" value="PROKAR_LIPOPROTEIN"/>
    <property type="match status" value="1"/>
</dbReference>
<name>A0ABM4BCV6_HYDVU</name>
<dbReference type="SUPFAM" id="SSF51011">
    <property type="entry name" value="Glycosyl hydrolase domain"/>
    <property type="match status" value="1"/>
</dbReference>
<dbReference type="GeneID" id="100200677"/>
<evidence type="ECO:0000256" key="2">
    <source>
        <dbReference type="ARBA" id="ARBA00007806"/>
    </source>
</evidence>
<keyword evidence="10" id="KW-0732">Signal</keyword>
<dbReference type="CDD" id="cd14752">
    <property type="entry name" value="GH31_N"/>
    <property type="match status" value="1"/>
</dbReference>
<dbReference type="Gene3D" id="3.20.20.80">
    <property type="entry name" value="Glycosidases"/>
    <property type="match status" value="1"/>
</dbReference>
<keyword evidence="4" id="KW-0472">Membrane</keyword>
<dbReference type="PROSITE" id="PS00025">
    <property type="entry name" value="P_TREFOIL_1"/>
    <property type="match status" value="1"/>
</dbReference>
<dbReference type="InterPro" id="IPR030458">
    <property type="entry name" value="Glyco_hydro_31_AS"/>
</dbReference>
<keyword evidence="5" id="KW-1015">Disulfide bond</keyword>
<evidence type="ECO:0000259" key="11">
    <source>
        <dbReference type="PROSITE" id="PS51448"/>
    </source>
</evidence>
<comment type="subcellular location">
    <subcellularLocation>
        <location evidence="1">Endomembrane system</location>
    </subcellularLocation>
</comment>
<evidence type="ECO:0000313" key="13">
    <source>
        <dbReference type="RefSeq" id="XP_065646770.1"/>
    </source>
</evidence>
<dbReference type="Proteomes" id="UP001652625">
    <property type="component" value="Chromosome 02"/>
</dbReference>
<feature type="signal peptide" evidence="10">
    <location>
        <begin position="1"/>
        <end position="19"/>
    </location>
</feature>
<dbReference type="Gene3D" id="2.60.40.1180">
    <property type="entry name" value="Golgi alpha-mannosidase II"/>
    <property type="match status" value="2"/>
</dbReference>
<evidence type="ECO:0000256" key="6">
    <source>
        <dbReference type="ARBA" id="ARBA00023180"/>
    </source>
</evidence>
<dbReference type="InterPro" id="IPR030459">
    <property type="entry name" value="Glyco_hydro_31_CS"/>
</dbReference>
<dbReference type="Gene3D" id="2.60.40.1760">
    <property type="entry name" value="glycosyl hydrolase (family 31)"/>
    <property type="match status" value="1"/>
</dbReference>
<feature type="chain" id="PRO_5045472613" evidence="10">
    <location>
        <begin position="20"/>
        <end position="874"/>
    </location>
</feature>
<dbReference type="CDD" id="cd00111">
    <property type="entry name" value="Trefoil"/>
    <property type="match status" value="1"/>
</dbReference>
<dbReference type="SUPFAM" id="SSF74650">
    <property type="entry name" value="Galactose mutarotase-like"/>
    <property type="match status" value="1"/>
</dbReference>
<gene>
    <name evidence="13" type="primary">LOC100200677</name>
</gene>
<dbReference type="InterPro" id="IPR048395">
    <property type="entry name" value="Glyco_hydro_31_C"/>
</dbReference>
<keyword evidence="3 9" id="KW-0378">Hydrolase</keyword>
<dbReference type="Pfam" id="PF13802">
    <property type="entry name" value="Gal_mutarotas_2"/>
    <property type="match status" value="1"/>
</dbReference>
<evidence type="ECO:0000313" key="12">
    <source>
        <dbReference type="Proteomes" id="UP001652625"/>
    </source>
</evidence>
<comment type="caution">
    <text evidence="8">Lacks conserved residue(s) required for the propagation of feature annotation.</text>
</comment>
<dbReference type="InterPro" id="IPR044913">
    <property type="entry name" value="P_trefoil_dom_sf"/>
</dbReference>
<evidence type="ECO:0000256" key="4">
    <source>
        <dbReference type="ARBA" id="ARBA00023136"/>
    </source>
</evidence>
<proteinExistence type="inferred from homology"/>
<dbReference type="PROSITE" id="PS00707">
    <property type="entry name" value="GLYCOSYL_HYDROL_F31_2"/>
    <property type="match status" value="1"/>
</dbReference>
<dbReference type="Gene3D" id="4.10.110.10">
    <property type="entry name" value="Spasmolytic Protein, domain 1"/>
    <property type="match status" value="1"/>
</dbReference>
<sequence>MSSRTVLLFLLQLISLSCPHLLKNTCEIEESLRFDCYPEPGATPELCNNRGCCWQPALNDLNTPYCFYGVNSVGYMVCGHNDTDTGFVLDLCLKKGGPYGSNIASLKAEFRFETDDRLHVKIFDPTEKRYEVPIPVPDVTSKALFPKYLVTYTNELFGFKVTRVSNNETIFDSSVGGFIFSDQFIQISSLLPSENIYGLGEHVLGLKLKTNWNMLTLFSRDIDTPEGGVNLYGVHPFYINIEKSGWANGVFLKNSNAMDIILQPTPAITYRTIGGILDFYFFLGPTTNDVVSQYTDVVGRPTMPPYWSLGFHLCRWGYNNVDNTKKVRDRMAANYIPQDVQWNDIDYMDKYLDFTIGENFSGLNDFVGSLHEQGLHYVLMLDPAISNQQTGYPPYDIGIQKNIFVKNEKGENIIGEVWPGSTVFPDFFNPNVSSYWTDLISSFHKKISFDGLWIDMNEPSSFKDGSAQGCPQNSYENPPYTPAVIGDRLSQKTLCMSAQQHIGIHYNLHSLYGHSEANVTMNALQQILGKRSLVISRSTYAGTGSHAGHWLGDNHSTWKDLYRSIAGIINFNLFGIPLVGADICGFSGDTTEELCSRWMQLGAFYPFSRNHNDINSIDQDPAAFGQMLIVSSRNALNTRYRLLPYLYTLFFEAHVNGTPVARALFSEFPKDVNCIEIDKQFMWGNGLLISPVLEQGVTSVNAYFPKGLWYNFNTGEKLVSSGQFVSLPASFETVNLHIQGGVIIPTQEPEVTTTKSRLNDFEVLVAFNKDNEAEGSLFVDDGETFIDIDMKNILFVEFTCSQKGGFHSIPLHNGYNPPNPKFSKLIVLGLSVQPLNVYVNGNSVPFEYDFKMQILEVTSMSLSITKENFITWDV</sequence>
<keyword evidence="7 9" id="KW-0326">Glycosidase</keyword>
<dbReference type="InterPro" id="IPR011013">
    <property type="entry name" value="Gal_mutarotase_sf_dom"/>
</dbReference>
<dbReference type="PANTHER" id="PTHR22762:SF131">
    <property type="entry name" value="GLYCOSIDE HYDROLASE FAMILY 31 N-TERMINAL DOMAIN-CONTAINING PROTEIN"/>
    <property type="match status" value="1"/>
</dbReference>
<dbReference type="SUPFAM" id="SSF57492">
    <property type="entry name" value="Trefoil"/>
    <property type="match status" value="1"/>
</dbReference>
<dbReference type="Pfam" id="PF21365">
    <property type="entry name" value="Glyco_hydro_31_3rd"/>
    <property type="match status" value="1"/>
</dbReference>
<evidence type="ECO:0000256" key="9">
    <source>
        <dbReference type="RuleBase" id="RU361185"/>
    </source>
</evidence>
<dbReference type="SUPFAM" id="SSF51445">
    <property type="entry name" value="(Trans)glycosidases"/>
    <property type="match status" value="1"/>
</dbReference>
<dbReference type="SMART" id="SM00018">
    <property type="entry name" value="PD"/>
    <property type="match status" value="1"/>
</dbReference>
<dbReference type="InterPro" id="IPR000322">
    <property type="entry name" value="Glyco_hydro_31_TIM"/>
</dbReference>
<reference evidence="12" key="1">
    <citation type="submission" date="2025-05" db="UniProtKB">
        <authorList>
            <consortium name="RefSeq"/>
        </authorList>
    </citation>
    <scope>NUCLEOTIDE SEQUENCE [LARGE SCALE GENOMIC DNA]</scope>
</reference>
<dbReference type="Pfam" id="PF01055">
    <property type="entry name" value="Glyco_hydro_31_2nd"/>
    <property type="match status" value="1"/>
</dbReference>
<evidence type="ECO:0000256" key="5">
    <source>
        <dbReference type="ARBA" id="ARBA00023157"/>
    </source>
</evidence>
<dbReference type="InterPro" id="IPR017957">
    <property type="entry name" value="P_trefoil_CS"/>
</dbReference>
<protein>
    <submittedName>
        <fullName evidence="13">Lysosomal alpha-glucosidase isoform X2</fullName>
    </submittedName>
</protein>
<dbReference type="PROSITE" id="PS00129">
    <property type="entry name" value="GLYCOSYL_HYDROL_F31_1"/>
    <property type="match status" value="1"/>
</dbReference>
<dbReference type="CDD" id="cd06602">
    <property type="entry name" value="GH31_MGAM_SI_GAA"/>
    <property type="match status" value="1"/>
</dbReference>
<evidence type="ECO:0000256" key="10">
    <source>
        <dbReference type="SAM" id="SignalP"/>
    </source>
</evidence>
<accession>A0ABM4BCV6</accession>
<dbReference type="InterPro" id="IPR017853">
    <property type="entry name" value="GH"/>
</dbReference>
<dbReference type="PROSITE" id="PS51448">
    <property type="entry name" value="P_TREFOIL_2"/>
    <property type="match status" value="1"/>
</dbReference>
<evidence type="ECO:0000256" key="1">
    <source>
        <dbReference type="ARBA" id="ARBA00004308"/>
    </source>
</evidence>
<dbReference type="InterPro" id="IPR013780">
    <property type="entry name" value="Glyco_hydro_b"/>
</dbReference>
<evidence type="ECO:0000256" key="3">
    <source>
        <dbReference type="ARBA" id="ARBA00022801"/>
    </source>
</evidence>
<dbReference type="InterPro" id="IPR025887">
    <property type="entry name" value="Glyco_hydro_31_N_dom"/>
</dbReference>
<keyword evidence="12" id="KW-1185">Reference proteome</keyword>
<evidence type="ECO:0000256" key="7">
    <source>
        <dbReference type="ARBA" id="ARBA00023295"/>
    </source>
</evidence>
<evidence type="ECO:0000256" key="8">
    <source>
        <dbReference type="PROSITE-ProRule" id="PRU00779"/>
    </source>
</evidence>